<dbReference type="EMBL" id="WIUZ02000001">
    <property type="protein sequence ID" value="KAF9793090.1"/>
    <property type="molecule type" value="Genomic_DNA"/>
</dbReference>
<dbReference type="Gene3D" id="3.30.40.10">
    <property type="entry name" value="Zinc/RING finger domain, C3HC4 (zinc finger)"/>
    <property type="match status" value="1"/>
</dbReference>
<accession>A0A9P6HRA7</accession>
<organism evidence="3 4">
    <name type="scientific">Thelephora terrestris</name>
    <dbReference type="NCBI Taxonomy" id="56493"/>
    <lineage>
        <taxon>Eukaryota</taxon>
        <taxon>Fungi</taxon>
        <taxon>Dikarya</taxon>
        <taxon>Basidiomycota</taxon>
        <taxon>Agaricomycotina</taxon>
        <taxon>Agaricomycetes</taxon>
        <taxon>Thelephorales</taxon>
        <taxon>Thelephoraceae</taxon>
        <taxon>Thelephora</taxon>
    </lineage>
</organism>
<keyword evidence="2" id="KW-0732">Signal</keyword>
<name>A0A9P6HRA7_9AGAM</name>
<evidence type="ECO:0008006" key="5">
    <source>
        <dbReference type="Google" id="ProtNLM"/>
    </source>
</evidence>
<keyword evidence="4" id="KW-1185">Reference proteome</keyword>
<reference evidence="3" key="2">
    <citation type="submission" date="2020-11" db="EMBL/GenBank/DDBJ databases">
        <authorList>
            <consortium name="DOE Joint Genome Institute"/>
            <person name="Kuo A."/>
            <person name="Miyauchi S."/>
            <person name="Kiss E."/>
            <person name="Drula E."/>
            <person name="Kohler A."/>
            <person name="Sanchez-Garcia M."/>
            <person name="Andreopoulos B."/>
            <person name="Barry K.W."/>
            <person name="Bonito G."/>
            <person name="Buee M."/>
            <person name="Carver A."/>
            <person name="Chen C."/>
            <person name="Cichocki N."/>
            <person name="Clum A."/>
            <person name="Culley D."/>
            <person name="Crous P.W."/>
            <person name="Fauchery L."/>
            <person name="Girlanda M."/>
            <person name="Hayes R."/>
            <person name="Keri Z."/>
            <person name="Labutti K."/>
            <person name="Lipzen A."/>
            <person name="Lombard V."/>
            <person name="Magnuson J."/>
            <person name="Maillard F."/>
            <person name="Morin E."/>
            <person name="Murat C."/>
            <person name="Nolan M."/>
            <person name="Ohm R."/>
            <person name="Pangilinan J."/>
            <person name="Pereira M."/>
            <person name="Perotto S."/>
            <person name="Peter M."/>
            <person name="Riley R."/>
            <person name="Sitrit Y."/>
            <person name="Stielow B."/>
            <person name="Szollosi G."/>
            <person name="Zifcakova L."/>
            <person name="Stursova M."/>
            <person name="Spatafora J.W."/>
            <person name="Tedersoo L."/>
            <person name="Vaario L.-M."/>
            <person name="Yamada A."/>
            <person name="Yan M."/>
            <person name="Wang P."/>
            <person name="Xu J."/>
            <person name="Bruns T."/>
            <person name="Baldrian P."/>
            <person name="Vilgalys R."/>
            <person name="Henrissat B."/>
            <person name="Grigoriev I.V."/>
            <person name="Hibbett D."/>
            <person name="Nagy L.G."/>
            <person name="Martin F.M."/>
        </authorList>
    </citation>
    <scope>NUCLEOTIDE SEQUENCE</scope>
    <source>
        <strain evidence="3">UH-Tt-Lm1</strain>
    </source>
</reference>
<feature type="signal peptide" evidence="2">
    <location>
        <begin position="1"/>
        <end position="34"/>
    </location>
</feature>
<evidence type="ECO:0000256" key="1">
    <source>
        <dbReference type="SAM" id="MobiDB-lite"/>
    </source>
</evidence>
<gene>
    <name evidence="3" type="ORF">BJ322DRAFT_1103526</name>
</gene>
<dbReference type="InterPro" id="IPR013083">
    <property type="entry name" value="Znf_RING/FYVE/PHD"/>
</dbReference>
<feature type="chain" id="PRO_5040439276" description="RING-type domain-containing protein" evidence="2">
    <location>
        <begin position="35"/>
        <end position="115"/>
    </location>
</feature>
<proteinExistence type="predicted"/>
<reference evidence="3" key="1">
    <citation type="journal article" date="2020" name="Nat. Commun.">
        <title>Large-scale genome sequencing of mycorrhizal fungi provides insights into the early evolution of symbiotic traits.</title>
        <authorList>
            <person name="Miyauchi S."/>
            <person name="Kiss E."/>
            <person name="Kuo A."/>
            <person name="Drula E."/>
            <person name="Kohler A."/>
            <person name="Sanchez-Garcia M."/>
            <person name="Morin E."/>
            <person name="Andreopoulos B."/>
            <person name="Barry K.W."/>
            <person name="Bonito G."/>
            <person name="Buee M."/>
            <person name="Carver A."/>
            <person name="Chen C."/>
            <person name="Cichocki N."/>
            <person name="Clum A."/>
            <person name="Culley D."/>
            <person name="Crous P.W."/>
            <person name="Fauchery L."/>
            <person name="Girlanda M."/>
            <person name="Hayes R.D."/>
            <person name="Keri Z."/>
            <person name="LaButti K."/>
            <person name="Lipzen A."/>
            <person name="Lombard V."/>
            <person name="Magnuson J."/>
            <person name="Maillard F."/>
            <person name="Murat C."/>
            <person name="Nolan M."/>
            <person name="Ohm R.A."/>
            <person name="Pangilinan J."/>
            <person name="Pereira M.F."/>
            <person name="Perotto S."/>
            <person name="Peter M."/>
            <person name="Pfister S."/>
            <person name="Riley R."/>
            <person name="Sitrit Y."/>
            <person name="Stielow J.B."/>
            <person name="Szollosi G."/>
            <person name="Zifcakova L."/>
            <person name="Stursova M."/>
            <person name="Spatafora J.W."/>
            <person name="Tedersoo L."/>
            <person name="Vaario L.M."/>
            <person name="Yamada A."/>
            <person name="Yan M."/>
            <person name="Wang P."/>
            <person name="Xu J."/>
            <person name="Bruns T."/>
            <person name="Baldrian P."/>
            <person name="Vilgalys R."/>
            <person name="Dunand C."/>
            <person name="Henrissat B."/>
            <person name="Grigoriev I.V."/>
            <person name="Hibbett D."/>
            <person name="Nagy L.G."/>
            <person name="Martin F.M."/>
        </authorList>
    </citation>
    <scope>NUCLEOTIDE SEQUENCE</scope>
    <source>
        <strain evidence="3">UH-Tt-Lm1</strain>
    </source>
</reference>
<dbReference type="Proteomes" id="UP000736335">
    <property type="component" value="Unassembled WGS sequence"/>
</dbReference>
<dbReference type="SUPFAM" id="SSF57850">
    <property type="entry name" value="RING/U-box"/>
    <property type="match status" value="1"/>
</dbReference>
<dbReference type="AlphaFoldDB" id="A0A9P6HRA7"/>
<evidence type="ECO:0000313" key="3">
    <source>
        <dbReference type="EMBL" id="KAF9793090.1"/>
    </source>
</evidence>
<sequence>MYPPGILPLAPSAYRHLFCAMCLLSWWHASDVTSCPTCRWVSAQVPVRDHSHETLIEAVRAKSGEDAEPESFNPRVFEEFFGMGEVVGMDVEDTDSQSAGDEQPYESIDLTGDDD</sequence>
<comment type="caution">
    <text evidence="3">The sequence shown here is derived from an EMBL/GenBank/DDBJ whole genome shotgun (WGS) entry which is preliminary data.</text>
</comment>
<dbReference type="OrthoDB" id="3321278at2759"/>
<feature type="region of interest" description="Disordered" evidence="1">
    <location>
        <begin position="91"/>
        <end position="115"/>
    </location>
</feature>
<evidence type="ECO:0000313" key="4">
    <source>
        <dbReference type="Proteomes" id="UP000736335"/>
    </source>
</evidence>
<evidence type="ECO:0000256" key="2">
    <source>
        <dbReference type="SAM" id="SignalP"/>
    </source>
</evidence>
<protein>
    <recommendedName>
        <fullName evidence="5">RING-type domain-containing protein</fullName>
    </recommendedName>
</protein>